<reference evidence="2" key="1">
    <citation type="journal article" date="2020" name="G3 (Bethesda)">
        <title>High-Quality Assemblies for Three Invasive Social Wasps from the &lt;i&gt;Vespula&lt;/i&gt; Genus.</title>
        <authorList>
            <person name="Harrop T.W.R."/>
            <person name="Guhlin J."/>
            <person name="McLaughlin G.M."/>
            <person name="Permina E."/>
            <person name="Stockwell P."/>
            <person name="Gilligan J."/>
            <person name="Le Lec M.F."/>
            <person name="Gruber M.A.M."/>
            <person name="Quinn O."/>
            <person name="Lovegrove M."/>
            <person name="Duncan E.J."/>
            <person name="Remnant E.J."/>
            <person name="Van Eeckhoven J."/>
            <person name="Graham B."/>
            <person name="Knapp R.A."/>
            <person name="Langford K.W."/>
            <person name="Kronenberg Z."/>
            <person name="Press M.O."/>
            <person name="Eacker S.M."/>
            <person name="Wilson-Rankin E.E."/>
            <person name="Purcell J."/>
            <person name="Lester P.J."/>
            <person name="Dearden P.K."/>
        </authorList>
    </citation>
    <scope>NUCLEOTIDE SEQUENCE</scope>
    <source>
        <strain evidence="2">Linc-1</strain>
    </source>
</reference>
<evidence type="ECO:0000313" key="3">
    <source>
        <dbReference type="Proteomes" id="UP000617340"/>
    </source>
</evidence>
<keyword evidence="3" id="KW-1185">Reference proteome</keyword>
<protein>
    <submittedName>
        <fullName evidence="2">Uncharacterized protein</fullName>
    </submittedName>
</protein>
<gene>
    <name evidence="2" type="ORF">HZH68_001360</name>
</gene>
<evidence type="ECO:0000256" key="1">
    <source>
        <dbReference type="SAM" id="MobiDB-lite"/>
    </source>
</evidence>
<feature type="region of interest" description="Disordered" evidence="1">
    <location>
        <begin position="1"/>
        <end position="21"/>
    </location>
</feature>
<feature type="region of interest" description="Disordered" evidence="1">
    <location>
        <begin position="117"/>
        <end position="141"/>
    </location>
</feature>
<evidence type="ECO:0000313" key="2">
    <source>
        <dbReference type="EMBL" id="KAF7418707.1"/>
    </source>
</evidence>
<comment type="caution">
    <text evidence="2">The sequence shown here is derived from an EMBL/GenBank/DDBJ whole genome shotgun (WGS) entry which is preliminary data.</text>
</comment>
<proteinExistence type="predicted"/>
<sequence length="141" mass="14978">MTGEEGKGGGGAGGNTNVNATDNVNNVNANINANVNVNINANTNVVHQNGGTEKAPVVGGTNVETLPRAGKQKSRDVKNDLNLNNEITCCRIECKSLPVWIASKLSRIDTEKEWGCESKKEAKKDGKTRNRVMSVEERGGG</sequence>
<dbReference type="Proteomes" id="UP000617340">
    <property type="component" value="Unassembled WGS sequence"/>
</dbReference>
<organism evidence="2 3">
    <name type="scientific">Vespula germanica</name>
    <name type="common">German yellow jacket</name>
    <name type="synonym">Paravespula germanica</name>
    <dbReference type="NCBI Taxonomy" id="30212"/>
    <lineage>
        <taxon>Eukaryota</taxon>
        <taxon>Metazoa</taxon>
        <taxon>Ecdysozoa</taxon>
        <taxon>Arthropoda</taxon>
        <taxon>Hexapoda</taxon>
        <taxon>Insecta</taxon>
        <taxon>Pterygota</taxon>
        <taxon>Neoptera</taxon>
        <taxon>Endopterygota</taxon>
        <taxon>Hymenoptera</taxon>
        <taxon>Apocrita</taxon>
        <taxon>Aculeata</taxon>
        <taxon>Vespoidea</taxon>
        <taxon>Vespidae</taxon>
        <taxon>Vespinae</taxon>
        <taxon>Vespula</taxon>
    </lineage>
</organism>
<name>A0A834NVG9_VESGE</name>
<dbReference type="EMBL" id="JACSDZ010000001">
    <property type="protein sequence ID" value="KAF7418707.1"/>
    <property type="molecule type" value="Genomic_DNA"/>
</dbReference>
<dbReference type="AlphaFoldDB" id="A0A834NVG9"/>
<feature type="region of interest" description="Disordered" evidence="1">
    <location>
        <begin position="46"/>
        <end position="77"/>
    </location>
</feature>
<accession>A0A834NVG9</accession>